<dbReference type="SUPFAM" id="SSF81383">
    <property type="entry name" value="F-box domain"/>
    <property type="match status" value="1"/>
</dbReference>
<dbReference type="EMBL" id="JAUEPT010000058">
    <property type="protein sequence ID" value="KAK0436014.1"/>
    <property type="molecule type" value="Genomic_DNA"/>
</dbReference>
<sequence length="522" mass="59970">MDLPDPDLHTSPFKSLVFSNDSPSNLEAKSVEEFLHDHLRELLKQDEEIARVSALLNRLTNKHRHLQQYINAHQSILSPIRTFPSEILAEIFMQTLDDHYDVFDTKRGPWVFGHVCRRWKDISRSCPALWTSLSIESLHLHPESRRSDLPDILKEALFLSHNQQLDVRYSLRSLIINDGIIYRPKILWVNRRSNFWDILQQLLDMLVHHSMRWKSVTFVIPFKLGPRLEKAKGRLSSLVSFDLSACQGLGSRMFFDSETIDVLSVAPKLQVLTVTSMPDNMLLSFSRSQMRHLSLDLEASVEDHLRLLTEAPLLETYIAGFHDRSPLENHRLHCTHSSLRHLELSYRDSSPTLLQYLTCPALEELSLDIRNVDAADISQILYEFGDRSGCPLRQLSVKLEDAGNLLVHLLDSLASKMYGWRHDLFPGLAVLKMIIEEDGESTPSILGKLADIIRARWNAGSSDGLRSLSLVIDNDDDDWADSDTENEWAECKFDVFQRFKEDGLDVTLKRNGLCFVFVLYGW</sequence>
<organism evidence="1 2">
    <name type="scientific">Armillaria borealis</name>
    <dbReference type="NCBI Taxonomy" id="47425"/>
    <lineage>
        <taxon>Eukaryota</taxon>
        <taxon>Fungi</taxon>
        <taxon>Dikarya</taxon>
        <taxon>Basidiomycota</taxon>
        <taxon>Agaricomycotina</taxon>
        <taxon>Agaricomycetes</taxon>
        <taxon>Agaricomycetidae</taxon>
        <taxon>Agaricales</taxon>
        <taxon>Marasmiineae</taxon>
        <taxon>Physalacriaceae</taxon>
        <taxon>Armillaria</taxon>
    </lineage>
</organism>
<evidence type="ECO:0008006" key="3">
    <source>
        <dbReference type="Google" id="ProtNLM"/>
    </source>
</evidence>
<keyword evidence="2" id="KW-1185">Reference proteome</keyword>
<name>A0AA39J727_9AGAR</name>
<dbReference type="AlphaFoldDB" id="A0AA39J727"/>
<dbReference type="Gene3D" id="1.20.1280.50">
    <property type="match status" value="1"/>
</dbReference>
<evidence type="ECO:0000313" key="2">
    <source>
        <dbReference type="Proteomes" id="UP001175226"/>
    </source>
</evidence>
<evidence type="ECO:0000313" key="1">
    <source>
        <dbReference type="EMBL" id="KAK0436014.1"/>
    </source>
</evidence>
<gene>
    <name evidence="1" type="ORF">EV421DRAFT_2086921</name>
</gene>
<accession>A0AA39J727</accession>
<dbReference type="InterPro" id="IPR036047">
    <property type="entry name" value="F-box-like_dom_sf"/>
</dbReference>
<dbReference type="Proteomes" id="UP001175226">
    <property type="component" value="Unassembled WGS sequence"/>
</dbReference>
<proteinExistence type="predicted"/>
<comment type="caution">
    <text evidence="1">The sequence shown here is derived from an EMBL/GenBank/DDBJ whole genome shotgun (WGS) entry which is preliminary data.</text>
</comment>
<protein>
    <recommendedName>
        <fullName evidence="3">F-box domain-containing protein</fullName>
    </recommendedName>
</protein>
<reference evidence="1" key="1">
    <citation type="submission" date="2023-06" db="EMBL/GenBank/DDBJ databases">
        <authorList>
            <consortium name="Lawrence Berkeley National Laboratory"/>
            <person name="Ahrendt S."/>
            <person name="Sahu N."/>
            <person name="Indic B."/>
            <person name="Wong-Bajracharya J."/>
            <person name="Merenyi Z."/>
            <person name="Ke H.-M."/>
            <person name="Monk M."/>
            <person name="Kocsube S."/>
            <person name="Drula E."/>
            <person name="Lipzen A."/>
            <person name="Balint B."/>
            <person name="Henrissat B."/>
            <person name="Andreopoulos B."/>
            <person name="Martin F.M."/>
            <person name="Harder C.B."/>
            <person name="Rigling D."/>
            <person name="Ford K.L."/>
            <person name="Foster G.D."/>
            <person name="Pangilinan J."/>
            <person name="Papanicolaou A."/>
            <person name="Barry K."/>
            <person name="LaButti K."/>
            <person name="Viragh M."/>
            <person name="Koriabine M."/>
            <person name="Yan M."/>
            <person name="Riley R."/>
            <person name="Champramary S."/>
            <person name="Plett K.L."/>
            <person name="Tsai I.J."/>
            <person name="Slot J."/>
            <person name="Sipos G."/>
            <person name="Plett J."/>
            <person name="Nagy L.G."/>
            <person name="Grigoriev I.V."/>
        </authorList>
    </citation>
    <scope>NUCLEOTIDE SEQUENCE</scope>
    <source>
        <strain evidence="1">FPL87.14</strain>
    </source>
</reference>